<dbReference type="GO" id="GO:0005886">
    <property type="term" value="C:plasma membrane"/>
    <property type="evidence" value="ECO:0007669"/>
    <property type="project" value="UniProtKB-SubCell"/>
</dbReference>
<evidence type="ECO:0000256" key="4">
    <source>
        <dbReference type="ARBA" id="ARBA00022692"/>
    </source>
</evidence>
<sequence>MDKTELNDEVQIDLSELFKLIKKHLKLIIIFMLVGIIIAGSYTTFMIEKKYSSQGTILLKAQVVDGTTVDSSQLNSNKSMIANYIKLLQGNNIQDKIAKNLDISTGLVRGALRISNTEDTQIIEIGAVTNDPGLSKRIVDETISVFTETVKEMLDISNIIIVDKAEINTGPVSPNLKKNMLLGAIAGVAISLGYILLAYLLDSKIKNSETAEQVLGLPVLGIIPYFEDQSED</sequence>
<evidence type="ECO:0000259" key="8">
    <source>
        <dbReference type="Pfam" id="PF02706"/>
    </source>
</evidence>
<dbReference type="GeneID" id="78287516"/>
<evidence type="ECO:0000313" key="9">
    <source>
        <dbReference type="EMBL" id="GFI40204.1"/>
    </source>
</evidence>
<dbReference type="Proteomes" id="UP000490821">
    <property type="component" value="Unassembled WGS sequence"/>
</dbReference>
<keyword evidence="6 7" id="KW-0472">Membrane</keyword>
<name>A0A1I0CI86_9FIRM</name>
<proteinExistence type="inferred from homology"/>
<evidence type="ECO:0000313" key="11">
    <source>
        <dbReference type="Proteomes" id="UP000198558"/>
    </source>
</evidence>
<dbReference type="PANTHER" id="PTHR32309">
    <property type="entry name" value="TYROSINE-PROTEIN KINASE"/>
    <property type="match status" value="1"/>
</dbReference>
<dbReference type="InterPro" id="IPR003856">
    <property type="entry name" value="LPS_length_determ_N"/>
</dbReference>
<evidence type="ECO:0000256" key="5">
    <source>
        <dbReference type="ARBA" id="ARBA00022989"/>
    </source>
</evidence>
<dbReference type="EMBL" id="FOIN01000003">
    <property type="protein sequence ID" value="SET19130.1"/>
    <property type="molecule type" value="Genomic_DNA"/>
</dbReference>
<feature type="transmembrane region" description="Helical" evidence="7">
    <location>
        <begin position="27"/>
        <end position="47"/>
    </location>
</feature>
<keyword evidence="3" id="KW-1003">Cell membrane</keyword>
<comment type="subcellular location">
    <subcellularLocation>
        <location evidence="1">Cell membrane</location>
        <topology evidence="1">Multi-pass membrane protein</topology>
    </subcellularLocation>
</comment>
<feature type="domain" description="Polysaccharide chain length determinant N-terminal" evidence="8">
    <location>
        <begin position="11"/>
        <end position="101"/>
    </location>
</feature>
<dbReference type="GO" id="GO:0004713">
    <property type="term" value="F:protein tyrosine kinase activity"/>
    <property type="evidence" value="ECO:0007669"/>
    <property type="project" value="TreeGrafter"/>
</dbReference>
<comment type="similarity">
    <text evidence="2">Belongs to the CpsC/CapA family.</text>
</comment>
<gene>
    <name evidence="9" type="primary">cap8A</name>
    <name evidence="9" type="ORF">IMSAGC017_00235</name>
    <name evidence="10" type="ORF">SAMN04489758_10360</name>
</gene>
<accession>A0A1I0CI86</accession>
<dbReference type="AlphaFoldDB" id="A0A1I0CI86"/>
<evidence type="ECO:0000313" key="12">
    <source>
        <dbReference type="Proteomes" id="UP000490821"/>
    </source>
</evidence>
<evidence type="ECO:0000256" key="1">
    <source>
        <dbReference type="ARBA" id="ARBA00004651"/>
    </source>
</evidence>
<dbReference type="EMBL" id="BLMI01000030">
    <property type="protein sequence ID" value="GFI40204.1"/>
    <property type="molecule type" value="Genomic_DNA"/>
</dbReference>
<dbReference type="InterPro" id="IPR050445">
    <property type="entry name" value="Bact_polysacc_biosynth/exp"/>
</dbReference>
<reference evidence="9 12" key="3">
    <citation type="journal article" date="2020" name="Microbiome">
        <title>Single-cell genomics of uncultured bacteria reveals dietary fiber responders in the mouse gut microbiota.</title>
        <authorList>
            <person name="Chijiiwa R."/>
            <person name="Hosokawa M."/>
            <person name="Kogawa M."/>
            <person name="Nishikawa Y."/>
            <person name="Ide K."/>
            <person name="Sakanashi C."/>
            <person name="Takahashi K."/>
            <person name="Takeyama H."/>
        </authorList>
    </citation>
    <scope>NUCLEOTIDE SEQUENCE [LARGE SCALE GENOMIC DNA]</scope>
    <source>
        <strain evidence="9">IMSAGC_017</strain>
    </source>
</reference>
<feature type="transmembrane region" description="Helical" evidence="7">
    <location>
        <begin position="180"/>
        <end position="201"/>
    </location>
</feature>
<dbReference type="Proteomes" id="UP000198558">
    <property type="component" value="Unassembled WGS sequence"/>
</dbReference>
<dbReference type="OrthoDB" id="2360475at2"/>
<keyword evidence="5 7" id="KW-1133">Transmembrane helix</keyword>
<reference evidence="10" key="2">
    <citation type="submission" date="2016-10" db="EMBL/GenBank/DDBJ databases">
        <authorList>
            <person name="de Groot N.N."/>
        </authorList>
    </citation>
    <scope>NUCLEOTIDE SEQUENCE [LARGE SCALE GENOMIC DNA]</scope>
    <source>
        <strain evidence="10">DSM 1551</strain>
    </source>
</reference>
<dbReference type="RefSeq" id="WP_092352120.1">
    <property type="nucleotide sequence ID" value="NZ_BLMI01000030.1"/>
</dbReference>
<reference evidence="11" key="1">
    <citation type="submission" date="2016-10" db="EMBL/GenBank/DDBJ databases">
        <authorList>
            <person name="Varghese N."/>
            <person name="Submissions S."/>
        </authorList>
    </citation>
    <scope>NUCLEOTIDE SEQUENCE [LARGE SCALE GENOMIC DNA]</scope>
    <source>
        <strain evidence="11">DSM 1551</strain>
    </source>
</reference>
<keyword evidence="4 7" id="KW-0812">Transmembrane</keyword>
<evidence type="ECO:0000256" key="6">
    <source>
        <dbReference type="ARBA" id="ARBA00023136"/>
    </source>
</evidence>
<evidence type="ECO:0000313" key="10">
    <source>
        <dbReference type="EMBL" id="SET19130.1"/>
    </source>
</evidence>
<organism evidence="10 11">
    <name type="scientific">Thomasclavelia cocleata</name>
    <dbReference type="NCBI Taxonomy" id="69824"/>
    <lineage>
        <taxon>Bacteria</taxon>
        <taxon>Bacillati</taxon>
        <taxon>Bacillota</taxon>
        <taxon>Erysipelotrichia</taxon>
        <taxon>Erysipelotrichales</taxon>
        <taxon>Coprobacillaceae</taxon>
        <taxon>Thomasclavelia</taxon>
    </lineage>
</organism>
<evidence type="ECO:0000256" key="7">
    <source>
        <dbReference type="SAM" id="Phobius"/>
    </source>
</evidence>
<evidence type="ECO:0000256" key="3">
    <source>
        <dbReference type="ARBA" id="ARBA00022475"/>
    </source>
</evidence>
<protein>
    <submittedName>
        <fullName evidence="10">Capsular polysaccharide biosynthesis protein</fullName>
    </submittedName>
    <submittedName>
        <fullName evidence="9">Capsular polysaccharide type 8 biosynthesis protein cap8A</fullName>
    </submittedName>
</protein>
<dbReference type="PANTHER" id="PTHR32309:SF13">
    <property type="entry name" value="FERRIC ENTEROBACTIN TRANSPORT PROTEIN FEPE"/>
    <property type="match status" value="1"/>
</dbReference>
<evidence type="ECO:0000256" key="2">
    <source>
        <dbReference type="ARBA" id="ARBA00006683"/>
    </source>
</evidence>
<keyword evidence="11" id="KW-1185">Reference proteome</keyword>
<dbReference type="Pfam" id="PF02706">
    <property type="entry name" value="Wzz"/>
    <property type="match status" value="1"/>
</dbReference>